<protein>
    <recommendedName>
        <fullName evidence="4">DUF3887 domain-containing protein</fullName>
    </recommendedName>
</protein>
<dbReference type="EMBL" id="JAGZCZ010000010">
    <property type="protein sequence ID" value="MBS5520247.1"/>
    <property type="molecule type" value="Genomic_DNA"/>
</dbReference>
<keyword evidence="1" id="KW-0732">Signal</keyword>
<gene>
    <name evidence="2" type="ORF">KHX13_08000</name>
</gene>
<evidence type="ECO:0000313" key="3">
    <source>
        <dbReference type="Proteomes" id="UP000754226"/>
    </source>
</evidence>
<feature type="signal peptide" evidence="1">
    <location>
        <begin position="1"/>
        <end position="25"/>
    </location>
</feature>
<sequence length="157" mass="17292">MTNMKKLIALLVMVMSLGLSSLGLASPASDALKMEEQAVDAVMKVLTSNTDLATVETYFTPELKKNFTSAALKTTKKNVEDQIGKISDLKLYQLRRFDNADELVYVGKANKSPNARVVVIFDTKGRKPMMNGLVIMPADIQKEIQQAQAAQQAKNKK</sequence>
<comment type="caution">
    <text evidence="2">The sequence shown here is derived from an EMBL/GenBank/DDBJ whole genome shotgun (WGS) entry which is preliminary data.</text>
</comment>
<evidence type="ECO:0000313" key="2">
    <source>
        <dbReference type="EMBL" id="MBS5520247.1"/>
    </source>
</evidence>
<organism evidence="2 3">
    <name type="scientific">Acidaminococcus intestini</name>
    <dbReference type="NCBI Taxonomy" id="187327"/>
    <lineage>
        <taxon>Bacteria</taxon>
        <taxon>Bacillati</taxon>
        <taxon>Bacillota</taxon>
        <taxon>Negativicutes</taxon>
        <taxon>Acidaminococcales</taxon>
        <taxon>Acidaminococcaceae</taxon>
        <taxon>Acidaminococcus</taxon>
    </lineage>
</organism>
<evidence type="ECO:0000256" key="1">
    <source>
        <dbReference type="SAM" id="SignalP"/>
    </source>
</evidence>
<evidence type="ECO:0008006" key="4">
    <source>
        <dbReference type="Google" id="ProtNLM"/>
    </source>
</evidence>
<accession>A0A943ELU2</accession>
<dbReference type="AlphaFoldDB" id="A0A943ELU2"/>
<feature type="chain" id="PRO_5039191340" description="DUF3887 domain-containing protein" evidence="1">
    <location>
        <begin position="26"/>
        <end position="157"/>
    </location>
</feature>
<reference evidence="2" key="1">
    <citation type="submission" date="2021-02" db="EMBL/GenBank/DDBJ databases">
        <title>Infant gut strain persistence is associated with maternal origin, phylogeny, and functional potential including surface adhesion and iron acquisition.</title>
        <authorList>
            <person name="Lou Y.C."/>
        </authorList>
    </citation>
    <scope>NUCLEOTIDE SEQUENCE</scope>
    <source>
        <strain evidence="2">L3_106_000M1_dasL3_106_000M1_concoct_15</strain>
    </source>
</reference>
<proteinExistence type="predicted"/>
<name>A0A943ELU2_9FIRM</name>
<dbReference type="Proteomes" id="UP000754226">
    <property type="component" value="Unassembled WGS sequence"/>
</dbReference>